<dbReference type="SUPFAM" id="SSF53335">
    <property type="entry name" value="S-adenosyl-L-methionine-dependent methyltransferases"/>
    <property type="match status" value="1"/>
</dbReference>
<feature type="binding site" evidence="4">
    <location>
        <position position="247"/>
    </location>
    <ligand>
        <name>S-adenosyl-L-methionine</name>
        <dbReference type="ChEBI" id="CHEBI:59789"/>
    </ligand>
</feature>
<name>D5EDN4_AMICL</name>
<dbReference type="KEGG" id="aco:Amico_0530"/>
<dbReference type="Gene3D" id="2.40.50.1070">
    <property type="match status" value="1"/>
</dbReference>
<dbReference type="PROSITE" id="PS01230">
    <property type="entry name" value="TRMA_1"/>
    <property type="match status" value="1"/>
</dbReference>
<protein>
    <submittedName>
        <fullName evidence="6">(Uracil-5)-methyltransferase</fullName>
    </submittedName>
</protein>
<evidence type="ECO:0000313" key="7">
    <source>
        <dbReference type="Proteomes" id="UP000002366"/>
    </source>
</evidence>
<dbReference type="PROSITE" id="PS51687">
    <property type="entry name" value="SAM_MT_RNA_M5U"/>
    <property type="match status" value="1"/>
</dbReference>
<dbReference type="OrthoDB" id="9804590at2"/>
<dbReference type="RefSeq" id="WP_013047932.1">
    <property type="nucleotide sequence ID" value="NC_014011.1"/>
</dbReference>
<comment type="similarity">
    <text evidence="4">Belongs to the class I-like SAM-binding methyltransferase superfamily. RNA M5U methyltransferase family.</text>
</comment>
<reference evidence="6 7" key="1">
    <citation type="journal article" date="2010" name="Stand. Genomic Sci.">
        <title>Complete genome sequence of Aminobacterium colombiense type strain (ALA-1).</title>
        <authorList>
            <person name="Chertkov O."/>
            <person name="Sikorski J."/>
            <person name="Brambilla E."/>
            <person name="Lapidus A."/>
            <person name="Copeland A."/>
            <person name="Glavina Del Rio T."/>
            <person name="Nolan M."/>
            <person name="Lucas S."/>
            <person name="Tice H."/>
            <person name="Cheng J.F."/>
            <person name="Han C."/>
            <person name="Detter J.C."/>
            <person name="Bruce D."/>
            <person name="Tapia R."/>
            <person name="Goodwin L."/>
            <person name="Pitluck S."/>
            <person name="Liolios K."/>
            <person name="Ivanova N."/>
            <person name="Mavromatis K."/>
            <person name="Ovchinnikova G."/>
            <person name="Pati A."/>
            <person name="Chen A."/>
            <person name="Palaniappan K."/>
            <person name="Land M."/>
            <person name="Hauser L."/>
            <person name="Chang Y.J."/>
            <person name="Jeffries C.D."/>
            <person name="Spring S."/>
            <person name="Rohde M."/>
            <person name="Goker M."/>
            <person name="Bristow J."/>
            <person name="Eisen J.A."/>
            <person name="Markowitz V."/>
            <person name="Hugenholtz P."/>
            <person name="Kyrpides N.C."/>
            <person name="Klenk H.P."/>
        </authorList>
    </citation>
    <scope>NUCLEOTIDE SEQUENCE [LARGE SCALE GENOMIC DNA]</scope>
    <source>
        <strain evidence="7">DSM 12261 / ALA-1</strain>
    </source>
</reference>
<dbReference type="STRING" id="572547.Amico_0530"/>
<dbReference type="GO" id="GO:0070475">
    <property type="term" value="P:rRNA base methylation"/>
    <property type="evidence" value="ECO:0007669"/>
    <property type="project" value="TreeGrafter"/>
</dbReference>
<feature type="binding site" evidence="4">
    <location>
        <position position="197"/>
    </location>
    <ligand>
        <name>S-adenosyl-L-methionine</name>
        <dbReference type="ChEBI" id="CHEBI:59789"/>
    </ligand>
</feature>
<keyword evidence="7" id="KW-1185">Reference proteome</keyword>
<dbReference type="PANTHER" id="PTHR11061">
    <property type="entry name" value="RNA M5U METHYLTRANSFERASE"/>
    <property type="match status" value="1"/>
</dbReference>
<dbReference type="HOGENOM" id="CLU_768670_0_0_0"/>
<keyword evidence="3 4" id="KW-0949">S-adenosyl-L-methionine</keyword>
<feature type="active site" evidence="5">
    <location>
        <position position="322"/>
    </location>
</feature>
<dbReference type="InterPro" id="IPR010280">
    <property type="entry name" value="U5_MeTrfase_fam"/>
</dbReference>
<organism evidence="6 7">
    <name type="scientific">Aminobacterium colombiense (strain DSM 12261 / ALA-1)</name>
    <dbReference type="NCBI Taxonomy" id="572547"/>
    <lineage>
        <taxon>Bacteria</taxon>
        <taxon>Thermotogati</taxon>
        <taxon>Synergistota</taxon>
        <taxon>Synergistia</taxon>
        <taxon>Synergistales</taxon>
        <taxon>Aminobacteriaceae</taxon>
        <taxon>Aminobacterium</taxon>
    </lineage>
</organism>
<dbReference type="eggNOG" id="COG2265">
    <property type="taxonomic scope" value="Bacteria"/>
</dbReference>
<accession>D5EDN4</accession>
<evidence type="ECO:0000313" key="6">
    <source>
        <dbReference type="EMBL" id="ADE56666.1"/>
    </source>
</evidence>
<dbReference type="EMBL" id="CP001997">
    <property type="protein sequence ID" value="ADE56666.1"/>
    <property type="molecule type" value="Genomic_DNA"/>
</dbReference>
<evidence type="ECO:0000256" key="1">
    <source>
        <dbReference type="ARBA" id="ARBA00022603"/>
    </source>
</evidence>
<dbReference type="InterPro" id="IPR029063">
    <property type="entry name" value="SAM-dependent_MTases_sf"/>
</dbReference>
<dbReference type="GO" id="GO:0070041">
    <property type="term" value="F:rRNA (uridine-C5-)-methyltransferase activity"/>
    <property type="evidence" value="ECO:0007669"/>
    <property type="project" value="TreeGrafter"/>
</dbReference>
<gene>
    <name evidence="6" type="ordered locus">Amico_0530</name>
</gene>
<dbReference type="PANTHER" id="PTHR11061:SF30">
    <property type="entry name" value="TRNA (URACIL(54)-C(5))-METHYLTRANSFERASE"/>
    <property type="match status" value="1"/>
</dbReference>
<feature type="binding site" evidence="4">
    <location>
        <position position="294"/>
    </location>
    <ligand>
        <name>S-adenosyl-L-methionine</name>
        <dbReference type="ChEBI" id="CHEBI:59789"/>
    </ligand>
</feature>
<feature type="binding site" evidence="4">
    <location>
        <position position="226"/>
    </location>
    <ligand>
        <name>S-adenosyl-L-methionine</name>
        <dbReference type="ChEBI" id="CHEBI:59789"/>
    </ligand>
</feature>
<evidence type="ECO:0000256" key="2">
    <source>
        <dbReference type="ARBA" id="ARBA00022679"/>
    </source>
</evidence>
<keyword evidence="1 4" id="KW-0489">Methyltransferase</keyword>
<sequence>MKKLPIGCNEKCRACAHRWMTHEESEKQKEAWLKQSLHQWSHLINPILSPAPEQRWGYRNKVSLAAQWNSSDWVFGMKVKDEIISLKECPIHSEGVRLTLSWLEQYLPPFPLFPLSIYVQAGRQGTLILKTHETPDLNWLKYKQEALAQTGLEGLWLHMHPSAGRRLFGRGAWQLLWGKPRSYNELGLIYGPTAFQQLIPDLYARSLDEAEAFLSPKEKEGVIDLYCGSGASLKRWIGKGCHTVGVETSAEAIESAGSNAPGALLLRGTCSQRIPQLAQWIETIEGYERLAYLNPPRTGIESDVRQWLALKARPSRIAYLSCSAGTLGRDLLYMEKEGYKIKHITPYDFFPNTYHVETLACLSLK</sequence>
<dbReference type="InterPro" id="IPR030390">
    <property type="entry name" value="MeTrfase_TrmA_AS"/>
</dbReference>
<evidence type="ECO:0000256" key="4">
    <source>
        <dbReference type="PROSITE-ProRule" id="PRU01024"/>
    </source>
</evidence>
<keyword evidence="2 4" id="KW-0808">Transferase</keyword>
<dbReference type="Gene3D" id="3.40.50.150">
    <property type="entry name" value="Vaccinia Virus protein VP39"/>
    <property type="match status" value="1"/>
</dbReference>
<dbReference type="Pfam" id="PF05958">
    <property type="entry name" value="tRNA_U5-meth_tr"/>
    <property type="match status" value="1"/>
</dbReference>
<dbReference type="AlphaFoldDB" id="D5EDN4"/>
<evidence type="ECO:0000256" key="3">
    <source>
        <dbReference type="ARBA" id="ARBA00022691"/>
    </source>
</evidence>
<evidence type="ECO:0000256" key="5">
    <source>
        <dbReference type="PROSITE-ProRule" id="PRU10015"/>
    </source>
</evidence>
<dbReference type="Proteomes" id="UP000002366">
    <property type="component" value="Chromosome"/>
</dbReference>
<feature type="active site" description="Nucleophile" evidence="4">
    <location>
        <position position="322"/>
    </location>
</feature>
<dbReference type="CDD" id="cd02440">
    <property type="entry name" value="AdoMet_MTases"/>
    <property type="match status" value="1"/>
</dbReference>
<proteinExistence type="inferred from homology"/>